<dbReference type="InterPro" id="IPR001296">
    <property type="entry name" value="Glyco_trans_1"/>
</dbReference>
<dbReference type="PANTHER" id="PTHR12526">
    <property type="entry name" value="GLYCOSYLTRANSFERASE"/>
    <property type="match status" value="1"/>
</dbReference>
<dbReference type="EC" id="2.4.-.-" evidence="3"/>
<evidence type="ECO:0000259" key="1">
    <source>
        <dbReference type="Pfam" id="PF00534"/>
    </source>
</evidence>
<dbReference type="Pfam" id="PF13439">
    <property type="entry name" value="Glyco_transf_4"/>
    <property type="match status" value="1"/>
</dbReference>
<dbReference type="GO" id="GO:0016757">
    <property type="term" value="F:glycosyltransferase activity"/>
    <property type="evidence" value="ECO:0007669"/>
    <property type="project" value="UniProtKB-KW"/>
</dbReference>
<evidence type="ECO:0000259" key="2">
    <source>
        <dbReference type="Pfam" id="PF13439"/>
    </source>
</evidence>
<comment type="caution">
    <text evidence="3">The sequence shown here is derived from an EMBL/GenBank/DDBJ whole genome shotgun (WGS) entry which is preliminary data.</text>
</comment>
<feature type="domain" description="Glycosyl transferase family 1" evidence="1">
    <location>
        <begin position="180"/>
        <end position="346"/>
    </location>
</feature>
<name>A0A953JA81_9BACT</name>
<dbReference type="Pfam" id="PF00534">
    <property type="entry name" value="Glycos_transf_1"/>
    <property type="match status" value="1"/>
</dbReference>
<sequence>MEKLRLMHITHDLAIGGLQQVVVTLCKTTDRRKFDLSVLCLRDTGELAPEVEKEGIRVHSLPRKENGVDYLSFLKVAKILRRGKIDIIHTHNTQPFIDGTTGALLAGVRTIVHTDHSRIFPDKRRYMIAERIMSHFAYKVVGVSHSTSRDLIHYEKIAPRKVMTIPNGIDGSAYRRAVDRGKKKRELGIAGKDPVIGLGVRLVKQKGIGYLLRAMPEVRRAFPDSALVIAGKGEYESVLKREAAELGIADTVFFIGPRMDMAEVLQVFDLYVLPTLWEGLPLVLLEALAAGCPLLATDVGGNSMVIEHGVNGSLVEPESPAALSAEIIRLLKDTAARDAYRMRGKEVFEEKFSAAIMARNYQELYLRGRA</sequence>
<dbReference type="EMBL" id="JAIOIV010000018">
    <property type="protein sequence ID" value="MBZ0155109.1"/>
    <property type="molecule type" value="Genomic_DNA"/>
</dbReference>
<accession>A0A953JA81</accession>
<evidence type="ECO:0000313" key="4">
    <source>
        <dbReference type="Proteomes" id="UP000705867"/>
    </source>
</evidence>
<dbReference type="SUPFAM" id="SSF53756">
    <property type="entry name" value="UDP-Glycosyltransferase/glycogen phosphorylase"/>
    <property type="match status" value="1"/>
</dbReference>
<protein>
    <submittedName>
        <fullName evidence="3">Glycosyltransferase</fullName>
        <ecNumber evidence="3">2.4.-.-</ecNumber>
    </submittedName>
</protein>
<reference evidence="3" key="1">
    <citation type="journal article" date="2021" name="bioRxiv">
        <title>Unraveling nitrogen, sulfur and carbon metabolic pathways and microbial community transcriptional responses to substrate deprivation and toxicity stresses in a bioreactor mimicking anoxic brackish coastal sediment conditions.</title>
        <authorList>
            <person name="Martins P.D."/>
            <person name="Echeveste M.J."/>
            <person name="Arshad A."/>
            <person name="Kurth J."/>
            <person name="Ouboter H."/>
            <person name="Jetten M.S.M."/>
            <person name="Welte C.U."/>
        </authorList>
    </citation>
    <scope>NUCLEOTIDE SEQUENCE</scope>
    <source>
        <strain evidence="3">MAG_39</strain>
    </source>
</reference>
<dbReference type="AlphaFoldDB" id="A0A953JA81"/>
<dbReference type="InterPro" id="IPR028098">
    <property type="entry name" value="Glyco_trans_4-like_N"/>
</dbReference>
<dbReference type="Proteomes" id="UP000705867">
    <property type="component" value="Unassembled WGS sequence"/>
</dbReference>
<dbReference type="Gene3D" id="3.40.50.2000">
    <property type="entry name" value="Glycogen Phosphorylase B"/>
    <property type="match status" value="2"/>
</dbReference>
<gene>
    <name evidence="3" type="ORF">K8I29_02705</name>
</gene>
<evidence type="ECO:0000313" key="3">
    <source>
        <dbReference type="EMBL" id="MBZ0155109.1"/>
    </source>
</evidence>
<feature type="domain" description="Glycosyltransferase subfamily 4-like N-terminal" evidence="2">
    <location>
        <begin position="15"/>
        <end position="170"/>
    </location>
</feature>
<reference evidence="3" key="2">
    <citation type="submission" date="2021-08" db="EMBL/GenBank/DDBJ databases">
        <authorList>
            <person name="Dalcin Martins P."/>
        </authorList>
    </citation>
    <scope>NUCLEOTIDE SEQUENCE</scope>
    <source>
        <strain evidence="3">MAG_39</strain>
    </source>
</reference>
<proteinExistence type="predicted"/>
<keyword evidence="3" id="KW-0808">Transferase</keyword>
<organism evidence="3 4">
    <name type="scientific">Candidatus Nitrobium versatile</name>
    <dbReference type="NCBI Taxonomy" id="2884831"/>
    <lineage>
        <taxon>Bacteria</taxon>
        <taxon>Pseudomonadati</taxon>
        <taxon>Nitrospirota</taxon>
        <taxon>Nitrospiria</taxon>
        <taxon>Nitrospirales</taxon>
        <taxon>Nitrospiraceae</taxon>
        <taxon>Candidatus Nitrobium</taxon>
    </lineage>
</organism>
<keyword evidence="3" id="KW-0328">Glycosyltransferase</keyword>